<evidence type="ECO:0000313" key="3">
    <source>
        <dbReference type="Proteomes" id="UP000659438"/>
    </source>
</evidence>
<gene>
    <name evidence="2" type="ORF">HU742_022710</name>
    <name evidence="1" type="ORF">HU742_18470</name>
</gene>
<keyword evidence="1" id="KW-0238">DNA-binding</keyword>
<sequence length="36" mass="4001">MKCFRCGTLNHVKAVEPRVNASERTVCGINPARLTQ</sequence>
<organism evidence="1">
    <name type="scientific">Pseudomonas marvdashtae</name>
    <dbReference type="NCBI Taxonomy" id="2745500"/>
    <lineage>
        <taxon>Bacteria</taxon>
        <taxon>Pseudomonadati</taxon>
        <taxon>Pseudomonadota</taxon>
        <taxon>Gammaproteobacteria</taxon>
        <taxon>Pseudomonadales</taxon>
        <taxon>Pseudomonadaceae</taxon>
        <taxon>Pseudomonas</taxon>
    </lineage>
</organism>
<dbReference type="AlphaFoldDB" id="A0A923JST6"/>
<reference evidence="1 3" key="1">
    <citation type="journal article" date="2020" name="Microorganisms">
        <title>Reliable Identification of Environmental Pseudomonas Isolates Using the rpoD Gene.</title>
        <authorList>
            <consortium name="The Broad Institute Genome Sequencing Platform"/>
            <person name="Girard L."/>
            <person name="Lood C."/>
            <person name="Rokni-Zadeh H."/>
            <person name="van Noort V."/>
            <person name="Lavigne R."/>
            <person name="De Mot R."/>
        </authorList>
    </citation>
    <scope>NUCLEOTIDE SEQUENCE</scope>
    <source>
        <strain evidence="1 3">SWRI102</strain>
    </source>
</reference>
<comment type="caution">
    <text evidence="1">The sequence shown here is derived from an EMBL/GenBank/DDBJ whole genome shotgun (WGS) entry which is preliminary data.</text>
</comment>
<evidence type="ECO:0000313" key="1">
    <source>
        <dbReference type="EMBL" id="MBC3397201.1"/>
    </source>
</evidence>
<keyword evidence="3" id="KW-1185">Reference proteome</keyword>
<accession>A0A923JST6</accession>
<dbReference type="Pfam" id="PF10122">
    <property type="entry name" value="Zn_ribbon_Com"/>
    <property type="match status" value="1"/>
</dbReference>
<dbReference type="Proteomes" id="UP000659438">
    <property type="component" value="Unassembled WGS sequence"/>
</dbReference>
<dbReference type="EMBL" id="JABWQX010000006">
    <property type="protein sequence ID" value="MBC3397201.1"/>
    <property type="molecule type" value="Genomic_DNA"/>
</dbReference>
<name>A0A923JST6_9PSED</name>
<dbReference type="EMBL" id="JABWQX020000002">
    <property type="protein sequence ID" value="MBV4553962.1"/>
    <property type="molecule type" value="Genomic_DNA"/>
</dbReference>
<evidence type="ECO:0000313" key="2">
    <source>
        <dbReference type="EMBL" id="MBV4553962.1"/>
    </source>
</evidence>
<proteinExistence type="predicted"/>
<dbReference type="GO" id="GO:0003677">
    <property type="term" value="F:DNA binding"/>
    <property type="evidence" value="ECO:0007669"/>
    <property type="project" value="UniProtKB-KW"/>
</dbReference>
<reference evidence="1" key="2">
    <citation type="submission" date="2020-07" db="EMBL/GenBank/DDBJ databases">
        <authorList>
            <person name="Lood C."/>
            <person name="Girard L."/>
        </authorList>
    </citation>
    <scope>NUCLEOTIDE SEQUENCE</scope>
    <source>
        <strain evidence="1">SWRI102</strain>
    </source>
</reference>
<protein>
    <submittedName>
        <fullName evidence="1">Com family DNA-binding transcriptional regulator</fullName>
    </submittedName>
</protein>
<dbReference type="InterPro" id="IPR019294">
    <property type="entry name" value="Translation_reg_Com"/>
</dbReference>
<reference evidence="2" key="3">
    <citation type="submission" date="2021-06" db="EMBL/GenBank/DDBJ databases">
        <title>Updating the genus Pseudomonas: Description of 43 new species and partition of the Pseudomonas putida group.</title>
        <authorList>
            <person name="Girard L."/>
            <person name="Lood C."/>
            <person name="Vandamme P."/>
            <person name="Rokni-Zadeh H."/>
            <person name="Van Noort V."/>
            <person name="Hofte M."/>
            <person name="Lavigne R."/>
            <person name="De Mot R."/>
        </authorList>
    </citation>
    <scope>NUCLEOTIDE SEQUENCE</scope>
    <source>
        <strain evidence="2">SWRI102</strain>
    </source>
</reference>